<dbReference type="Proteomes" id="UP001370490">
    <property type="component" value="Unassembled WGS sequence"/>
</dbReference>
<evidence type="ECO:0000313" key="3">
    <source>
        <dbReference type="Proteomes" id="UP001370490"/>
    </source>
</evidence>
<reference evidence="2 3" key="1">
    <citation type="submission" date="2023-12" db="EMBL/GenBank/DDBJ databases">
        <title>A high-quality genome assembly for Dillenia turbinata (Dilleniales).</title>
        <authorList>
            <person name="Chanderbali A."/>
        </authorList>
    </citation>
    <scope>NUCLEOTIDE SEQUENCE [LARGE SCALE GENOMIC DNA]</scope>
    <source>
        <strain evidence="2">LSX21</strain>
        <tissue evidence="2">Leaf</tissue>
    </source>
</reference>
<feature type="compositionally biased region" description="Polar residues" evidence="1">
    <location>
        <begin position="29"/>
        <end position="38"/>
    </location>
</feature>
<dbReference type="PANTHER" id="PTHR47477">
    <property type="entry name" value="TNF RECEPTOR-ASSOCIATED FACTOR HOMOLOG 1A"/>
    <property type="match status" value="1"/>
</dbReference>
<accession>A0AAN8YWY7</accession>
<dbReference type="EMBL" id="JBAMMX010000025">
    <property type="protein sequence ID" value="KAK6915375.1"/>
    <property type="molecule type" value="Genomic_DNA"/>
</dbReference>
<feature type="region of interest" description="Disordered" evidence="1">
    <location>
        <begin position="26"/>
        <end position="45"/>
    </location>
</feature>
<dbReference type="AlphaFoldDB" id="A0AAN8YWY7"/>
<name>A0AAN8YWY7_9MAGN</name>
<gene>
    <name evidence="2" type="ORF">RJ641_020492</name>
</gene>
<organism evidence="2 3">
    <name type="scientific">Dillenia turbinata</name>
    <dbReference type="NCBI Taxonomy" id="194707"/>
    <lineage>
        <taxon>Eukaryota</taxon>
        <taxon>Viridiplantae</taxon>
        <taxon>Streptophyta</taxon>
        <taxon>Embryophyta</taxon>
        <taxon>Tracheophyta</taxon>
        <taxon>Spermatophyta</taxon>
        <taxon>Magnoliopsida</taxon>
        <taxon>eudicotyledons</taxon>
        <taxon>Gunneridae</taxon>
        <taxon>Pentapetalae</taxon>
        <taxon>Dilleniales</taxon>
        <taxon>Dilleniaceae</taxon>
        <taxon>Dillenia</taxon>
    </lineage>
</organism>
<protein>
    <submittedName>
        <fullName evidence="2">Uncharacterized protein</fullName>
    </submittedName>
</protein>
<keyword evidence="3" id="KW-1185">Reference proteome</keyword>
<dbReference type="PANTHER" id="PTHR47477:SF8">
    <property type="entry name" value="TNF RECEPTOR-ASSOCIATED FACTOR HOMOLOG 1A"/>
    <property type="match status" value="1"/>
</dbReference>
<evidence type="ECO:0000313" key="2">
    <source>
        <dbReference type="EMBL" id="KAK6915375.1"/>
    </source>
</evidence>
<evidence type="ECO:0000256" key="1">
    <source>
        <dbReference type="SAM" id="MobiDB-lite"/>
    </source>
</evidence>
<dbReference type="InterPro" id="IPR055327">
    <property type="entry name" value="TRAF1A/B"/>
</dbReference>
<comment type="caution">
    <text evidence="2">The sequence shown here is derived from an EMBL/GenBank/DDBJ whole genome shotgun (WGS) entry which is preliminary data.</text>
</comment>
<proteinExistence type="predicted"/>
<sequence>MAGNLSDGFGVGRSLDCPSSEALAEWRSSEQVDNGTPSTSPPYWDSDSNDDGALIIFYRAVPILACLHLIREIERTILKPPGRDFKPLVHSI</sequence>